<evidence type="ECO:0000313" key="2">
    <source>
        <dbReference type="Proteomes" id="UP000053095"/>
    </source>
</evidence>
<proteinExistence type="predicted"/>
<dbReference type="InterPro" id="IPR053178">
    <property type="entry name" value="Osmoadaptation_assoc"/>
</dbReference>
<dbReference type="PANTHER" id="PTHR38111">
    <property type="entry name" value="ZN(2)-C6 FUNGAL-TYPE DOMAIN-CONTAINING PROTEIN-RELATED"/>
    <property type="match status" value="1"/>
</dbReference>
<sequence>MKDRSTSASLNKNYSAELTQTPVSASLNLVSFKSDICTAFLLENFVWRSFGCKWLHLAASGKISPLALQASSALSQSNFGSFHRQQDMKINGSILYGKAVRSLIPELSNPMKTAAAALIVPIMILLIHESLLADSTGSASHVRGLIQLMMVCGPAMFQKEPLRSAFESCRAMLITIDIISKKRCFLDEENWQSVPWVIEPNSKSPQNYLADILGTVPGMLEDDAALSLQDDSMARATLLDRVEHQLVKLFQWRWKWEKLNRFSAWEELVSSNPSAVPGQDRIFNSILCFSAFEQATEIVLYNAVQMWLVGLLWRLAQSESPAIISSAARIAATQAGTFEETNVTPLLLPGMSFSLREPAIEICRVFEYQCLNAQHNRGSALFCLLPIGLAYGVLERESRYQYWIRSMLDLLPVMKGYVLGQNVMGVGFHYRSWRLPEITP</sequence>
<dbReference type="AlphaFoldDB" id="A0A6V8HP75"/>
<protein>
    <submittedName>
        <fullName evidence="1">Uncharacterized protein</fullName>
    </submittedName>
</protein>
<dbReference type="Proteomes" id="UP000053095">
    <property type="component" value="Unassembled WGS sequence"/>
</dbReference>
<accession>A0A6V8HP75</accession>
<evidence type="ECO:0000313" key="1">
    <source>
        <dbReference type="EMBL" id="GAM43740.1"/>
    </source>
</evidence>
<gene>
    <name evidence="1" type="ORF">TCE0_060f18794</name>
</gene>
<organism evidence="1 2">
    <name type="scientific">Talaromyces pinophilus</name>
    <name type="common">Penicillium pinophilum</name>
    <dbReference type="NCBI Taxonomy" id="128442"/>
    <lineage>
        <taxon>Eukaryota</taxon>
        <taxon>Fungi</taxon>
        <taxon>Dikarya</taxon>
        <taxon>Ascomycota</taxon>
        <taxon>Pezizomycotina</taxon>
        <taxon>Eurotiomycetes</taxon>
        <taxon>Eurotiomycetidae</taxon>
        <taxon>Eurotiales</taxon>
        <taxon>Trichocomaceae</taxon>
        <taxon>Talaromyces</taxon>
        <taxon>Talaromyces sect. Talaromyces</taxon>
    </lineage>
</organism>
<reference evidence="2" key="1">
    <citation type="journal article" date="2015" name="Genome Announc.">
        <title>Draft genome sequence of Talaromyces cellulolyticus strain Y-94, a source of lignocellulosic biomass-degrading enzymes.</title>
        <authorList>
            <person name="Fujii T."/>
            <person name="Koike H."/>
            <person name="Sawayama S."/>
            <person name="Yano S."/>
            <person name="Inoue H."/>
        </authorList>
    </citation>
    <scope>NUCLEOTIDE SEQUENCE [LARGE SCALE GENOMIC DNA]</scope>
    <source>
        <strain evidence="2">Y-94</strain>
    </source>
</reference>
<dbReference type="EMBL" id="DF933856">
    <property type="protein sequence ID" value="GAM43740.1"/>
    <property type="molecule type" value="Genomic_DNA"/>
</dbReference>
<name>A0A6V8HP75_TALPI</name>
<comment type="caution">
    <text evidence="1">The sequence shown here is derived from an EMBL/GenBank/DDBJ whole genome shotgun (WGS) entry which is preliminary data.</text>
</comment>
<keyword evidence="2" id="KW-1185">Reference proteome</keyword>
<dbReference type="PANTHER" id="PTHR38111:SF2">
    <property type="entry name" value="FINGER DOMAIN PROTEIN, PUTATIVE (AFU_ORTHOLOGUE AFUA_1G01560)-RELATED"/>
    <property type="match status" value="1"/>
</dbReference>